<comment type="subcellular location">
    <subcellularLocation>
        <location evidence="2">Cell envelope</location>
    </subcellularLocation>
    <subcellularLocation>
        <location evidence="1">Membrane</location>
        <topology evidence="1">Single-pass membrane protein</topology>
    </subcellularLocation>
</comment>
<sequence>MVNSMSMSCLAALVWCFSLLLLNSHSYFAYHSNETDRLALLAIKSQLQDPLGVTSSWNNSMNLCQWTGVTCGHRHPRVTALDLSNRSIGGTLSPFVGNLSFLRVINLTDNDFYGEIPNEVGKIPSNLSHCSNLINLFWRKNKLVGEISAFIGNWLKLEMIDVGDNQLIGKFPAFIANFSALEAIDISANMLGGRIPDSLRQLRSLNYLSISENNFSCKLPLSIWNISSLEIISLHLNRFEGSLPLNIGFNLPNVNFLSVGQNNFTGSLPHSLSNASNLQVLDELGQLVILIYLTLLTNCSQMEMLYLNTNKFGGVFPRSIANLSAKITVIDMGDNQISEYNQLTGTIPHAIGELKNLQGLALVGNSLRGTIPDTLGFNKLQGNVPSSLGNCQNLMVLSVSNNKLTGGLPPQILGIQTLSRLLDLSGNLLGGSIPLEVGMLSK</sequence>
<evidence type="ECO:0000256" key="8">
    <source>
        <dbReference type="ARBA" id="ARBA00038043"/>
    </source>
</evidence>
<protein>
    <recommendedName>
        <fullName evidence="10">Leucine-rich repeat-containing N-terminal plant-type domain-containing protein</fullName>
    </recommendedName>
</protein>
<accession>A0A2H5Q1C4</accession>
<comment type="caution">
    <text evidence="11">The sequence shown here is derived from an EMBL/GenBank/DDBJ whole genome shotgun (WGS) entry which is preliminary data.</text>
</comment>
<keyword evidence="4" id="KW-0812">Transmembrane</keyword>
<dbReference type="InterPro" id="IPR001611">
    <property type="entry name" value="Leu-rich_rpt"/>
</dbReference>
<evidence type="ECO:0000256" key="5">
    <source>
        <dbReference type="ARBA" id="ARBA00022737"/>
    </source>
</evidence>
<feature type="domain" description="Leucine-rich repeat-containing N-terminal plant-type" evidence="10">
    <location>
        <begin position="34"/>
        <end position="71"/>
    </location>
</feature>
<reference evidence="11 12" key="1">
    <citation type="journal article" date="2017" name="Front. Genet.">
        <title>Draft sequencing of the heterozygous diploid genome of Satsuma (Citrus unshiu Marc.) using a hybrid assembly approach.</title>
        <authorList>
            <person name="Shimizu T."/>
            <person name="Tanizawa Y."/>
            <person name="Mochizuki T."/>
            <person name="Nagasaki H."/>
            <person name="Yoshioka T."/>
            <person name="Toyoda A."/>
            <person name="Fujiyama A."/>
            <person name="Kaminuma E."/>
            <person name="Nakamura Y."/>
        </authorList>
    </citation>
    <scope>NUCLEOTIDE SEQUENCE [LARGE SCALE GENOMIC DNA]</scope>
    <source>
        <strain evidence="12">cv. Miyagawa wase</strain>
    </source>
</reference>
<evidence type="ECO:0000256" key="2">
    <source>
        <dbReference type="ARBA" id="ARBA00004196"/>
    </source>
</evidence>
<dbReference type="GO" id="GO:0016020">
    <property type="term" value="C:membrane"/>
    <property type="evidence" value="ECO:0007669"/>
    <property type="project" value="UniProtKB-SubCell"/>
</dbReference>
<keyword evidence="3" id="KW-0433">Leucine-rich repeat</keyword>
<keyword evidence="6" id="KW-1133">Transmembrane helix</keyword>
<evidence type="ECO:0000256" key="9">
    <source>
        <dbReference type="SAM" id="SignalP"/>
    </source>
</evidence>
<keyword evidence="5" id="KW-0677">Repeat</keyword>
<dbReference type="SUPFAM" id="SSF52058">
    <property type="entry name" value="L domain-like"/>
    <property type="match status" value="2"/>
</dbReference>
<evidence type="ECO:0000313" key="12">
    <source>
        <dbReference type="Proteomes" id="UP000236630"/>
    </source>
</evidence>
<dbReference type="PANTHER" id="PTHR48059">
    <property type="entry name" value="POLYGALACTURONASE INHIBITOR 1"/>
    <property type="match status" value="1"/>
</dbReference>
<name>A0A2H5Q1C4_CITUN</name>
<organism evidence="11 12">
    <name type="scientific">Citrus unshiu</name>
    <name type="common">Satsuma mandarin</name>
    <name type="synonym">Citrus nobilis var. unshiu</name>
    <dbReference type="NCBI Taxonomy" id="55188"/>
    <lineage>
        <taxon>Eukaryota</taxon>
        <taxon>Viridiplantae</taxon>
        <taxon>Streptophyta</taxon>
        <taxon>Embryophyta</taxon>
        <taxon>Tracheophyta</taxon>
        <taxon>Spermatophyta</taxon>
        <taxon>Magnoliopsida</taxon>
        <taxon>eudicotyledons</taxon>
        <taxon>Gunneridae</taxon>
        <taxon>Pentapetalae</taxon>
        <taxon>rosids</taxon>
        <taxon>malvids</taxon>
        <taxon>Sapindales</taxon>
        <taxon>Rutaceae</taxon>
        <taxon>Aurantioideae</taxon>
        <taxon>Citrus</taxon>
    </lineage>
</organism>
<dbReference type="Pfam" id="PF08263">
    <property type="entry name" value="LRRNT_2"/>
    <property type="match status" value="1"/>
</dbReference>
<evidence type="ECO:0000256" key="6">
    <source>
        <dbReference type="ARBA" id="ARBA00022989"/>
    </source>
</evidence>
<evidence type="ECO:0000313" key="11">
    <source>
        <dbReference type="EMBL" id="GAY58440.1"/>
    </source>
</evidence>
<keyword evidence="7" id="KW-0472">Membrane</keyword>
<dbReference type="EMBL" id="BDQV01000183">
    <property type="protein sequence ID" value="GAY58440.1"/>
    <property type="molecule type" value="Genomic_DNA"/>
</dbReference>
<dbReference type="PANTHER" id="PTHR48059:SF4">
    <property type="entry name" value="POLYGALACTURONASE INHIBITOR 1-RELATED"/>
    <property type="match status" value="1"/>
</dbReference>
<dbReference type="InterPro" id="IPR051848">
    <property type="entry name" value="PGIP"/>
</dbReference>
<evidence type="ECO:0000256" key="1">
    <source>
        <dbReference type="ARBA" id="ARBA00004167"/>
    </source>
</evidence>
<keyword evidence="12" id="KW-1185">Reference proteome</keyword>
<evidence type="ECO:0000259" key="10">
    <source>
        <dbReference type="Pfam" id="PF08263"/>
    </source>
</evidence>
<gene>
    <name evidence="11" type="ORF">CUMW_187000</name>
</gene>
<dbReference type="Proteomes" id="UP000236630">
    <property type="component" value="Unassembled WGS sequence"/>
</dbReference>
<feature type="signal peptide" evidence="9">
    <location>
        <begin position="1"/>
        <end position="16"/>
    </location>
</feature>
<dbReference type="AlphaFoldDB" id="A0A2H5Q1C4"/>
<dbReference type="InterPro" id="IPR013210">
    <property type="entry name" value="LRR_N_plant-typ"/>
</dbReference>
<comment type="similarity">
    <text evidence="8">Belongs to the polygalacturonase-inhibiting protein family.</text>
</comment>
<evidence type="ECO:0000256" key="3">
    <source>
        <dbReference type="ARBA" id="ARBA00022614"/>
    </source>
</evidence>
<evidence type="ECO:0000256" key="7">
    <source>
        <dbReference type="ARBA" id="ARBA00023136"/>
    </source>
</evidence>
<evidence type="ECO:0000256" key="4">
    <source>
        <dbReference type="ARBA" id="ARBA00022692"/>
    </source>
</evidence>
<dbReference type="Pfam" id="PF00560">
    <property type="entry name" value="LRR_1"/>
    <property type="match status" value="1"/>
</dbReference>
<dbReference type="FunFam" id="3.80.10.10:FF:000095">
    <property type="entry name" value="LRR receptor-like serine/threonine-protein kinase GSO1"/>
    <property type="match status" value="1"/>
</dbReference>
<proteinExistence type="inferred from homology"/>
<feature type="chain" id="PRO_5014162134" description="Leucine-rich repeat-containing N-terminal plant-type domain-containing protein" evidence="9">
    <location>
        <begin position="17"/>
        <end position="442"/>
    </location>
</feature>
<dbReference type="Gene3D" id="3.80.10.10">
    <property type="entry name" value="Ribonuclease Inhibitor"/>
    <property type="match status" value="3"/>
</dbReference>
<dbReference type="InterPro" id="IPR032675">
    <property type="entry name" value="LRR_dom_sf"/>
</dbReference>
<keyword evidence="9" id="KW-0732">Signal</keyword>